<gene>
    <name evidence="4" type="ORF">WQ57_09150</name>
</gene>
<keyword evidence="2" id="KW-1133">Transmembrane helix</keyword>
<evidence type="ECO:0000256" key="1">
    <source>
        <dbReference type="SAM" id="Coils"/>
    </source>
</evidence>
<dbReference type="RefSeq" id="WP_046523450.1">
    <property type="nucleotide sequence ID" value="NZ_LAYY01000008.1"/>
</dbReference>
<dbReference type="AlphaFoldDB" id="A0A0M2T0J4"/>
<dbReference type="Proteomes" id="UP000034166">
    <property type="component" value="Unassembled WGS sequence"/>
</dbReference>
<keyword evidence="2" id="KW-0812">Transmembrane</keyword>
<comment type="caution">
    <text evidence="4">The sequence shown here is derived from an EMBL/GenBank/DDBJ whole genome shotgun (WGS) entry which is preliminary data.</text>
</comment>
<proteinExistence type="predicted"/>
<keyword evidence="1" id="KW-0175">Coiled coil</keyword>
<dbReference type="OrthoDB" id="2691164at2"/>
<sequence>MRIPPYYRKPSWQRFFAGMAIGASLSWCVFLYMHGVMMEKKSALISKQKKDIANLEKDIKIWQDDYKALNEKNLEQLTIQEITIKITNGNKYEFDRLGMYEAEEEIKDDLKFFLAKDLDFVYKSRDLIEKIIENKVIPMNGKRYRLEISSMFIYTTVNIQLKVHLDE</sequence>
<feature type="domain" description="Sporulation membrane protein YtrI C-terminal" evidence="3">
    <location>
        <begin position="80"/>
        <end position="164"/>
    </location>
</feature>
<evidence type="ECO:0000256" key="2">
    <source>
        <dbReference type="SAM" id="Phobius"/>
    </source>
</evidence>
<dbReference type="InterPro" id="IPR048198">
    <property type="entry name" value="YtrI"/>
</dbReference>
<reference evidence="4 5" key="1">
    <citation type="submission" date="2015-04" db="EMBL/GenBank/DDBJ databases">
        <title>Taxonomic description and genome sequence of Bacillus campisalis sp. nov., a novel member of the genus Bacillus isolated from solar saltern.</title>
        <authorList>
            <person name="Mathan Kumar R."/>
            <person name="Kaur G."/>
            <person name="Kumar A."/>
            <person name="Singh N.K."/>
            <person name="Kaur N."/>
            <person name="Kumar N."/>
            <person name="Mayilraj S."/>
        </authorList>
    </citation>
    <scope>NUCLEOTIDE SEQUENCE [LARGE SCALE GENOMIC DNA]</scope>
    <source>
        <strain evidence="4 5">SA2-6</strain>
    </source>
</reference>
<dbReference type="NCBIfam" id="NF041479">
    <property type="entry name" value="spor_membprot_YtrI"/>
    <property type="match status" value="1"/>
</dbReference>
<name>A0A0M2T0J4_9BACI</name>
<keyword evidence="2" id="KW-0472">Membrane</keyword>
<evidence type="ECO:0000313" key="5">
    <source>
        <dbReference type="Proteomes" id="UP000034166"/>
    </source>
</evidence>
<dbReference type="PATRIC" id="fig|1408103.3.peg.2056"/>
<accession>A0A0M2T0J4</accession>
<evidence type="ECO:0000313" key="4">
    <source>
        <dbReference type="EMBL" id="KKK38345.1"/>
    </source>
</evidence>
<dbReference type="InterPro" id="IPR058620">
    <property type="entry name" value="YtrI_C"/>
</dbReference>
<keyword evidence="5" id="KW-1185">Reference proteome</keyword>
<feature type="coiled-coil region" evidence="1">
    <location>
        <begin position="38"/>
        <end position="72"/>
    </location>
</feature>
<evidence type="ECO:0000259" key="3">
    <source>
        <dbReference type="Pfam" id="PF26347"/>
    </source>
</evidence>
<organism evidence="4 5">
    <name type="scientific">Mesobacillus campisalis</name>
    <dbReference type="NCBI Taxonomy" id="1408103"/>
    <lineage>
        <taxon>Bacteria</taxon>
        <taxon>Bacillati</taxon>
        <taxon>Bacillota</taxon>
        <taxon>Bacilli</taxon>
        <taxon>Bacillales</taxon>
        <taxon>Bacillaceae</taxon>
        <taxon>Mesobacillus</taxon>
    </lineage>
</organism>
<dbReference type="Pfam" id="PF26347">
    <property type="entry name" value="YtrI_sporulation"/>
    <property type="match status" value="1"/>
</dbReference>
<protein>
    <submittedName>
        <fullName evidence="4">Sporulation protein</fullName>
    </submittedName>
</protein>
<dbReference type="EMBL" id="LAYY01000008">
    <property type="protein sequence ID" value="KKK38345.1"/>
    <property type="molecule type" value="Genomic_DNA"/>
</dbReference>
<feature type="transmembrane region" description="Helical" evidence="2">
    <location>
        <begin position="12"/>
        <end position="33"/>
    </location>
</feature>